<comment type="pathway">
    <text evidence="4">tRNA modification; tRNA-queuosine biosynthesis.</text>
</comment>
<evidence type="ECO:0000256" key="4">
    <source>
        <dbReference type="HAMAP-Rule" id="MF_00168"/>
    </source>
</evidence>
<feature type="binding site" evidence="4">
    <location>
        <begin position="96"/>
        <end position="100"/>
    </location>
    <ligand>
        <name>substrate</name>
    </ligand>
</feature>
<feature type="binding site" evidence="4">
    <location>
        <position position="314"/>
    </location>
    <ligand>
        <name>Zn(2+)</name>
        <dbReference type="ChEBI" id="CHEBI:29105"/>
    </ligand>
</feature>
<feature type="binding site" evidence="4">
    <location>
        <position position="309"/>
    </location>
    <ligand>
        <name>Zn(2+)</name>
        <dbReference type="ChEBI" id="CHEBI:29105"/>
    </ligand>
</feature>
<dbReference type="EMBL" id="CP089982">
    <property type="protein sequence ID" value="WXA97763.1"/>
    <property type="molecule type" value="Genomic_DNA"/>
</dbReference>
<comment type="cofactor">
    <cofactor evidence="4">
        <name>Zn(2+)</name>
        <dbReference type="ChEBI" id="CHEBI:29105"/>
    </cofactor>
    <text evidence="4">Binds 1 zinc ion per subunit.</text>
</comment>
<accession>A0ABZ2KKD4</accession>
<feature type="binding site" evidence="4">
    <location>
        <position position="311"/>
    </location>
    <ligand>
        <name>Zn(2+)</name>
        <dbReference type="ChEBI" id="CHEBI:29105"/>
    </ligand>
</feature>
<keyword evidence="2 4" id="KW-0808">Transferase</keyword>
<comment type="function">
    <text evidence="4">Catalyzes the base-exchange of a guanine (G) residue with the queuine precursor 7-aminomethyl-7-deazaguanine (PreQ1) at position 34 (anticodon wobble position) in tRNAs with GU(N) anticodons (tRNA-Asp, -Asn, -His and -Tyr). Catalysis occurs through a double-displacement mechanism. The nucleophile active site attacks the C1' of nucleotide 34 to detach the guanine base from the RNA, forming a covalent enzyme-RNA intermediate. The proton acceptor active site deprotonates the incoming PreQ1, allowing a nucleophilic attack on the C1' of the ribose to form the product. After dissociation, two additional enzymatic reactions on the tRNA convert PreQ1 to queuine (Q), resulting in the hypermodified nucleoside queuosine (7-(((4,5-cis-dihydroxy-2-cyclopenten-1-yl)amino)methyl)-7-deazaguanosine).</text>
</comment>
<sequence>MKPRASGFAFRVLAQDGNARRSVLTTPHGEVDLPTFMPVGTQGSVKTLTPDEVSQTGARIVLGNTYHLWMRPGPETVAELGGLHGFSRWPHAMLTDSGGFQAFSLSSLTKLTEDGFTFRSHLDGKKGHLTPEEAVRIQGLIGADIQMQLDVCPPGDSPRSVVEEAVARTTRWAKRALAAPRPEGQALFGIVQGSCFADLRKAHADQLAALDPGFDGLALGGFSVGEPIPRMHETLAEVAWYLDPERPRYLMGVGTPLDLLVGIEHGVDMFDCVLPTRNARNGQALTRFGRLIIKNARYAKDPSPIDPECGCSGCRAGFSRAYLRHLYMCGEILALRVLTLHNLHYYGQLVAGARQAIETGTYAAFKKRSIEAMEAGA</sequence>
<name>A0ABZ2KKD4_9BACT</name>
<reference evidence="6 7" key="1">
    <citation type="submission" date="2021-12" db="EMBL/GenBank/DDBJ databases">
        <title>Discovery of the Pendulisporaceae a myxobacterial family with distinct sporulation behavior and unique specialized metabolism.</title>
        <authorList>
            <person name="Garcia R."/>
            <person name="Popoff A."/>
            <person name="Bader C.D."/>
            <person name="Loehr J."/>
            <person name="Walesch S."/>
            <person name="Walt C."/>
            <person name="Boldt J."/>
            <person name="Bunk B."/>
            <person name="Haeckl F.J.F.P.J."/>
            <person name="Gunesch A.P."/>
            <person name="Birkelbach J."/>
            <person name="Nuebel U."/>
            <person name="Pietschmann T."/>
            <person name="Bach T."/>
            <person name="Mueller R."/>
        </authorList>
    </citation>
    <scope>NUCLEOTIDE SEQUENCE [LARGE SCALE GENOMIC DNA]</scope>
    <source>
        <strain evidence="6 7">MSr12523</strain>
    </source>
</reference>
<dbReference type="SUPFAM" id="SSF51713">
    <property type="entry name" value="tRNA-guanine transglycosylase"/>
    <property type="match status" value="1"/>
</dbReference>
<organism evidence="6 7">
    <name type="scientific">Pendulispora brunnea</name>
    <dbReference type="NCBI Taxonomy" id="2905690"/>
    <lineage>
        <taxon>Bacteria</taxon>
        <taxon>Pseudomonadati</taxon>
        <taxon>Myxococcota</taxon>
        <taxon>Myxococcia</taxon>
        <taxon>Myxococcales</taxon>
        <taxon>Sorangiineae</taxon>
        <taxon>Pendulisporaceae</taxon>
        <taxon>Pendulispora</taxon>
    </lineage>
</organism>
<feature type="binding site" evidence="4">
    <location>
        <position position="150"/>
    </location>
    <ligand>
        <name>substrate</name>
    </ligand>
</feature>
<dbReference type="Proteomes" id="UP001379533">
    <property type="component" value="Chromosome"/>
</dbReference>
<dbReference type="Gene3D" id="3.20.20.105">
    <property type="entry name" value="Queuine tRNA-ribosyltransferase-like"/>
    <property type="match status" value="1"/>
</dbReference>
<dbReference type="NCBIfam" id="TIGR00449">
    <property type="entry name" value="tgt_general"/>
    <property type="match status" value="1"/>
</dbReference>
<feature type="active site" description="Nucleophile" evidence="4">
    <location>
        <position position="271"/>
    </location>
</feature>
<evidence type="ECO:0000313" key="7">
    <source>
        <dbReference type="Proteomes" id="UP001379533"/>
    </source>
</evidence>
<evidence type="ECO:0000256" key="3">
    <source>
        <dbReference type="ARBA" id="ARBA00022694"/>
    </source>
</evidence>
<keyword evidence="3 4" id="KW-0819">tRNA processing</keyword>
<feature type="binding site" evidence="4">
    <location>
        <position position="192"/>
    </location>
    <ligand>
        <name>substrate</name>
    </ligand>
</feature>
<dbReference type="NCBIfam" id="TIGR00430">
    <property type="entry name" value="Q_tRNA_tgt"/>
    <property type="match status" value="1"/>
</dbReference>
<keyword evidence="4" id="KW-0479">Metal-binding</keyword>
<keyword evidence="7" id="KW-1185">Reference proteome</keyword>
<dbReference type="GO" id="GO:0016757">
    <property type="term" value="F:glycosyltransferase activity"/>
    <property type="evidence" value="ECO:0007669"/>
    <property type="project" value="UniProtKB-KW"/>
</dbReference>
<evidence type="ECO:0000256" key="1">
    <source>
        <dbReference type="ARBA" id="ARBA00022676"/>
    </source>
</evidence>
<dbReference type="Pfam" id="PF01702">
    <property type="entry name" value="TGT"/>
    <property type="match status" value="1"/>
</dbReference>
<dbReference type="InterPro" id="IPR050076">
    <property type="entry name" value="ArchSynthase1/Queuine_TRR"/>
</dbReference>
<dbReference type="PANTHER" id="PTHR46499:SF1">
    <property type="entry name" value="QUEUINE TRNA-RIBOSYLTRANSFERASE"/>
    <property type="match status" value="1"/>
</dbReference>
<dbReference type="InterPro" id="IPR004803">
    <property type="entry name" value="TGT"/>
</dbReference>
<feature type="region of interest" description="RNA binding" evidence="4">
    <location>
        <begin position="252"/>
        <end position="258"/>
    </location>
</feature>
<comment type="subunit">
    <text evidence="4">Homodimer. Within each dimer, one monomer is responsible for RNA recognition and catalysis, while the other monomer binds to the replacement base PreQ1.</text>
</comment>
<keyword evidence="4" id="KW-0671">Queuosine biosynthesis</keyword>
<dbReference type="PANTHER" id="PTHR46499">
    <property type="entry name" value="QUEUINE TRNA-RIBOSYLTRANSFERASE"/>
    <property type="match status" value="1"/>
</dbReference>
<comment type="catalytic activity">
    <reaction evidence="4">
        <text>7-aminomethyl-7-carbaguanine + guanosine(34) in tRNA = 7-aminomethyl-7-carbaguanosine(34) in tRNA + guanine</text>
        <dbReference type="Rhea" id="RHEA:24104"/>
        <dbReference type="Rhea" id="RHEA-COMP:10341"/>
        <dbReference type="Rhea" id="RHEA-COMP:10342"/>
        <dbReference type="ChEBI" id="CHEBI:16235"/>
        <dbReference type="ChEBI" id="CHEBI:58703"/>
        <dbReference type="ChEBI" id="CHEBI:74269"/>
        <dbReference type="ChEBI" id="CHEBI:82833"/>
        <dbReference type="EC" id="2.4.2.29"/>
    </reaction>
</comment>
<protein>
    <recommendedName>
        <fullName evidence="4">Queuine tRNA-ribosyltransferase</fullName>
        <ecNumber evidence="4">2.4.2.29</ecNumber>
    </recommendedName>
    <alternativeName>
        <fullName evidence="4">Guanine insertion enzyme</fullName>
    </alternativeName>
    <alternativeName>
        <fullName evidence="4">tRNA-guanine transglycosylase</fullName>
    </alternativeName>
</protein>
<proteinExistence type="inferred from homology"/>
<keyword evidence="4" id="KW-0862">Zinc</keyword>
<dbReference type="InterPro" id="IPR036511">
    <property type="entry name" value="TGT-like_sf"/>
</dbReference>
<evidence type="ECO:0000256" key="2">
    <source>
        <dbReference type="ARBA" id="ARBA00022679"/>
    </source>
</evidence>
<dbReference type="EC" id="2.4.2.29" evidence="4"/>
<evidence type="ECO:0000259" key="5">
    <source>
        <dbReference type="Pfam" id="PF01702"/>
    </source>
</evidence>
<feature type="binding site" evidence="4">
    <location>
        <position position="221"/>
    </location>
    <ligand>
        <name>substrate</name>
    </ligand>
</feature>
<feature type="binding site" evidence="4">
    <location>
        <position position="341"/>
    </location>
    <ligand>
        <name>Zn(2+)</name>
        <dbReference type="ChEBI" id="CHEBI:29105"/>
    </ligand>
</feature>
<comment type="similarity">
    <text evidence="4">Belongs to the queuine tRNA-ribosyltransferase family.</text>
</comment>
<gene>
    <name evidence="4 6" type="primary">tgt</name>
    <name evidence="6" type="ORF">LZC95_13075</name>
</gene>
<dbReference type="HAMAP" id="MF_00168">
    <property type="entry name" value="Q_tRNA_Tgt"/>
    <property type="match status" value="1"/>
</dbReference>
<feature type="domain" description="tRNA-guanine(15) transglycosylase-like" evidence="5">
    <location>
        <begin position="18"/>
        <end position="373"/>
    </location>
</feature>
<dbReference type="RefSeq" id="WP_394848381.1">
    <property type="nucleotide sequence ID" value="NZ_CP089982.1"/>
</dbReference>
<evidence type="ECO:0000313" key="6">
    <source>
        <dbReference type="EMBL" id="WXA97763.1"/>
    </source>
</evidence>
<dbReference type="InterPro" id="IPR002616">
    <property type="entry name" value="tRNA_ribo_trans-like"/>
</dbReference>
<feature type="region of interest" description="RNA binding; important for wobble base 34 recognition" evidence="4">
    <location>
        <begin position="276"/>
        <end position="280"/>
    </location>
</feature>
<feature type="active site" description="Proton acceptor" evidence="4">
    <location>
        <position position="96"/>
    </location>
</feature>
<keyword evidence="1 4" id="KW-0328">Glycosyltransferase</keyword>